<organism evidence="1">
    <name type="scientific">marine metagenome</name>
    <dbReference type="NCBI Taxonomy" id="408172"/>
    <lineage>
        <taxon>unclassified sequences</taxon>
        <taxon>metagenomes</taxon>
        <taxon>ecological metagenomes</taxon>
    </lineage>
</organism>
<protein>
    <submittedName>
        <fullName evidence="1">Uncharacterized protein</fullName>
    </submittedName>
</protein>
<name>A0A381ZJ28_9ZZZZ</name>
<accession>A0A381ZJ28</accession>
<gene>
    <name evidence="1" type="ORF">METZ01_LOCUS142104</name>
</gene>
<sequence>MTKWILIGVGVVIFIALVVIGVDALKCTAPCV</sequence>
<evidence type="ECO:0000313" key="1">
    <source>
        <dbReference type="EMBL" id="SVA89250.1"/>
    </source>
</evidence>
<dbReference type="AlphaFoldDB" id="A0A381ZJ28"/>
<proteinExistence type="predicted"/>
<dbReference type="EMBL" id="UINC01021524">
    <property type="protein sequence ID" value="SVA89250.1"/>
    <property type="molecule type" value="Genomic_DNA"/>
</dbReference>
<reference evidence="1" key="1">
    <citation type="submission" date="2018-05" db="EMBL/GenBank/DDBJ databases">
        <authorList>
            <person name="Lanie J.A."/>
            <person name="Ng W.-L."/>
            <person name="Kazmierczak K.M."/>
            <person name="Andrzejewski T.M."/>
            <person name="Davidsen T.M."/>
            <person name="Wayne K.J."/>
            <person name="Tettelin H."/>
            <person name="Glass J.I."/>
            <person name="Rusch D."/>
            <person name="Podicherti R."/>
            <person name="Tsui H.-C.T."/>
            <person name="Winkler M.E."/>
        </authorList>
    </citation>
    <scope>NUCLEOTIDE SEQUENCE</scope>
</reference>